<protein>
    <submittedName>
        <fullName evidence="1">Uncharacterized protein</fullName>
    </submittedName>
</protein>
<dbReference type="EMBL" id="LFYT02000004">
    <property type="protein sequence ID" value="PVE43788.1"/>
    <property type="molecule type" value="Genomic_DNA"/>
</dbReference>
<accession>A0A2T7UGP7</accession>
<name>A0A2T7UGP7_9BURK</name>
<proteinExistence type="predicted"/>
<keyword evidence="2" id="KW-1185">Reference proteome</keyword>
<organism evidence="1 2">
    <name type="scientific">Limnohabitans planktonicus II-D5</name>
    <dbReference type="NCBI Taxonomy" id="1293045"/>
    <lineage>
        <taxon>Bacteria</taxon>
        <taxon>Pseudomonadati</taxon>
        <taxon>Pseudomonadota</taxon>
        <taxon>Betaproteobacteria</taxon>
        <taxon>Burkholderiales</taxon>
        <taxon>Comamonadaceae</taxon>
        <taxon>Limnohabitans</taxon>
    </lineage>
</organism>
<dbReference type="AlphaFoldDB" id="A0A2T7UGP7"/>
<dbReference type="Proteomes" id="UP000037507">
    <property type="component" value="Unassembled WGS sequence"/>
</dbReference>
<evidence type="ECO:0000313" key="2">
    <source>
        <dbReference type="Proteomes" id="UP000037507"/>
    </source>
</evidence>
<gene>
    <name evidence="1" type="ORF">H663_004780</name>
</gene>
<evidence type="ECO:0000313" key="1">
    <source>
        <dbReference type="EMBL" id="PVE43788.1"/>
    </source>
</evidence>
<comment type="caution">
    <text evidence="1">The sequence shown here is derived from an EMBL/GenBank/DDBJ whole genome shotgun (WGS) entry which is preliminary data.</text>
</comment>
<dbReference type="STRING" id="1293045.H663_02965"/>
<sequence>MAQQVHAVVSRGGWPDLAGQSVLGKVTSPTLLLVASFDEEVLTLPMLRYANCRPSTTSMDSAL</sequence>
<reference evidence="1" key="1">
    <citation type="submission" date="2017-04" db="EMBL/GenBank/DDBJ databases">
        <title>Unexpected and diverse lifestyles within the genus Limnohabitans.</title>
        <authorList>
            <person name="Kasalicky V."/>
            <person name="Mehrshad M."/>
            <person name="Andrei S.-A."/>
            <person name="Salcher M."/>
            <person name="Kratochvilova H."/>
            <person name="Simek K."/>
            <person name="Ghai R."/>
        </authorList>
    </citation>
    <scope>NUCLEOTIDE SEQUENCE [LARGE SCALE GENOMIC DNA]</scope>
    <source>
        <strain evidence="1">II-D5</strain>
    </source>
</reference>